<comment type="caution">
    <text evidence="7">The sequence shown here is derived from an EMBL/GenBank/DDBJ whole genome shotgun (WGS) entry which is preliminary data.</text>
</comment>
<dbReference type="Pfam" id="PF00175">
    <property type="entry name" value="NAD_binding_1"/>
    <property type="match status" value="1"/>
</dbReference>
<evidence type="ECO:0000256" key="3">
    <source>
        <dbReference type="ARBA" id="ARBA00022827"/>
    </source>
</evidence>
<dbReference type="GO" id="GO:0016491">
    <property type="term" value="F:oxidoreductase activity"/>
    <property type="evidence" value="ECO:0007669"/>
    <property type="project" value="UniProtKB-KW"/>
</dbReference>
<evidence type="ECO:0000256" key="5">
    <source>
        <dbReference type="PIRSR" id="PIRSR601834-1"/>
    </source>
</evidence>
<dbReference type="EMBL" id="LUCM01003680">
    <property type="protein sequence ID" value="KAA0195480.1"/>
    <property type="molecule type" value="Genomic_DNA"/>
</dbReference>
<keyword evidence="3 5" id="KW-0274">FAD</keyword>
<dbReference type="OrthoDB" id="432685at2759"/>
<evidence type="ECO:0000313" key="8">
    <source>
        <dbReference type="Proteomes" id="UP000728185"/>
    </source>
</evidence>
<dbReference type="PANTHER" id="PTHR19370:SF185">
    <property type="entry name" value="NADH-CYTOCHROME B5 REDUCTASE"/>
    <property type="match status" value="1"/>
</dbReference>
<proteinExistence type="predicted"/>
<reference evidence="7" key="1">
    <citation type="submission" date="2019-05" db="EMBL/GenBank/DDBJ databases">
        <title>Annotation for the trematode Fasciolopsis buski.</title>
        <authorList>
            <person name="Choi Y.-J."/>
        </authorList>
    </citation>
    <scope>NUCLEOTIDE SEQUENCE</scope>
    <source>
        <strain evidence="7">HT</strain>
        <tissue evidence="7">Whole worm</tissue>
    </source>
</reference>
<evidence type="ECO:0000259" key="6">
    <source>
        <dbReference type="Pfam" id="PF00175"/>
    </source>
</evidence>
<keyword evidence="2 5" id="KW-0285">Flavoprotein</keyword>
<feature type="domain" description="Oxidoreductase FAD/NAD(P)-binding" evidence="6">
    <location>
        <begin position="1"/>
        <end position="70"/>
    </location>
</feature>
<accession>A0A8E0RWA5</accession>
<feature type="binding site" evidence="5">
    <location>
        <position position="9"/>
    </location>
    <ligand>
        <name>FAD</name>
        <dbReference type="ChEBI" id="CHEBI:57692"/>
    </ligand>
</feature>
<dbReference type="InterPro" id="IPR039261">
    <property type="entry name" value="FNR_nucleotide-bd"/>
</dbReference>
<dbReference type="GO" id="GO:0071949">
    <property type="term" value="F:FAD binding"/>
    <property type="evidence" value="ECO:0007669"/>
    <property type="project" value="TreeGrafter"/>
</dbReference>
<evidence type="ECO:0000256" key="2">
    <source>
        <dbReference type="ARBA" id="ARBA00022630"/>
    </source>
</evidence>
<dbReference type="AlphaFoldDB" id="A0A8E0RWA5"/>
<sequence length="76" mass="8535">MICGGSGITPMFQLISHILNDKKDFTKLALIFANRTEGDILLRDELEDFGGKYPDQFKLWYTVTEPPTGKSHTGLC</sequence>
<keyword evidence="4" id="KW-0560">Oxidoreductase</keyword>
<keyword evidence="8" id="KW-1185">Reference proteome</keyword>
<dbReference type="InterPro" id="IPR001433">
    <property type="entry name" value="OxRdtase_FAD/NAD-bd"/>
</dbReference>
<dbReference type="SUPFAM" id="SSF52343">
    <property type="entry name" value="Ferredoxin reductase-like, C-terminal NADP-linked domain"/>
    <property type="match status" value="1"/>
</dbReference>
<evidence type="ECO:0000256" key="1">
    <source>
        <dbReference type="ARBA" id="ARBA00001974"/>
    </source>
</evidence>
<protein>
    <submittedName>
        <fullName evidence="7">NADH-cytochrome b5 reductase</fullName>
    </submittedName>
</protein>
<organism evidence="7 8">
    <name type="scientific">Fasciolopsis buskii</name>
    <dbReference type="NCBI Taxonomy" id="27845"/>
    <lineage>
        <taxon>Eukaryota</taxon>
        <taxon>Metazoa</taxon>
        <taxon>Spiralia</taxon>
        <taxon>Lophotrochozoa</taxon>
        <taxon>Platyhelminthes</taxon>
        <taxon>Trematoda</taxon>
        <taxon>Digenea</taxon>
        <taxon>Plagiorchiida</taxon>
        <taxon>Echinostomata</taxon>
        <taxon>Echinostomatoidea</taxon>
        <taxon>Fasciolidae</taxon>
        <taxon>Fasciolopsis</taxon>
    </lineage>
</organism>
<dbReference type="PANTHER" id="PTHR19370">
    <property type="entry name" value="NADH-CYTOCHROME B5 REDUCTASE"/>
    <property type="match status" value="1"/>
</dbReference>
<dbReference type="Gene3D" id="3.40.50.80">
    <property type="entry name" value="Nucleotide-binding domain of ferredoxin-NADP reductase (FNR) module"/>
    <property type="match status" value="1"/>
</dbReference>
<evidence type="ECO:0000313" key="7">
    <source>
        <dbReference type="EMBL" id="KAA0195480.1"/>
    </source>
</evidence>
<dbReference type="Proteomes" id="UP000728185">
    <property type="component" value="Unassembled WGS sequence"/>
</dbReference>
<name>A0A8E0RWA5_9TREM</name>
<dbReference type="InterPro" id="IPR001834">
    <property type="entry name" value="CBR-like"/>
</dbReference>
<evidence type="ECO:0000256" key="4">
    <source>
        <dbReference type="ARBA" id="ARBA00023002"/>
    </source>
</evidence>
<dbReference type="GO" id="GO:0005739">
    <property type="term" value="C:mitochondrion"/>
    <property type="evidence" value="ECO:0007669"/>
    <property type="project" value="TreeGrafter"/>
</dbReference>
<comment type="cofactor">
    <cofactor evidence="1 5">
        <name>FAD</name>
        <dbReference type="ChEBI" id="CHEBI:57692"/>
    </cofactor>
</comment>
<gene>
    <name evidence="7" type="ORF">FBUS_11014</name>
</gene>